<proteinExistence type="predicted"/>
<feature type="transmembrane region" description="Helical" evidence="1">
    <location>
        <begin position="70"/>
        <end position="88"/>
    </location>
</feature>
<dbReference type="InterPro" id="IPR006860">
    <property type="entry name" value="FecR"/>
</dbReference>
<evidence type="ECO:0000259" key="3">
    <source>
        <dbReference type="Pfam" id="PF16344"/>
    </source>
</evidence>
<dbReference type="PANTHER" id="PTHR30273">
    <property type="entry name" value="PERIPLASMIC SIGNAL SENSOR AND SIGMA FACTOR ACTIVATOR FECR-RELATED"/>
    <property type="match status" value="1"/>
</dbReference>
<dbReference type="Pfam" id="PF04773">
    <property type="entry name" value="FecR"/>
    <property type="match status" value="1"/>
</dbReference>
<feature type="domain" description="FecR protein" evidence="2">
    <location>
        <begin position="167"/>
        <end position="262"/>
    </location>
</feature>
<keyword evidence="1" id="KW-0812">Transmembrane</keyword>
<dbReference type="InterPro" id="IPR012373">
    <property type="entry name" value="Ferrdict_sens_TM"/>
</dbReference>
<organism evidence="4 5">
    <name type="scientific">Chitinophaga caseinilytica</name>
    <dbReference type="NCBI Taxonomy" id="2267521"/>
    <lineage>
        <taxon>Bacteria</taxon>
        <taxon>Pseudomonadati</taxon>
        <taxon>Bacteroidota</taxon>
        <taxon>Chitinophagia</taxon>
        <taxon>Chitinophagales</taxon>
        <taxon>Chitinophagaceae</taxon>
        <taxon>Chitinophaga</taxon>
    </lineage>
</organism>
<keyword evidence="1" id="KW-1133">Transmembrane helix</keyword>
<dbReference type="Proteomes" id="UP001449657">
    <property type="component" value="Chromosome"/>
</dbReference>
<sequence>MHKEEFKALSAKIADGSATDEEIVRFNAYYDALLASGGEVPAWPNEAALLEGIRRKTAPGRVTRFSWPKVAAAAAVVLAISAGIWMFVRNNAPSIVQARPERPLIQPGGNSAFLTLADGRRISLDDVQPGDVASQGNIRITKTDNGEVVYEARPAAEGSDGKPVWNELTTPRGGQFRLLLPDGTKVWLNAASALRFPAAFAGNERKVELSGEGYFEVAPDKSKPFIVQSPAQQVKVLGTHFNIQAYADEPLAKTSLLEGRVEVTAGNSSATLAPGQQSSLNAQTGELRSGPADVAAAAAWKNGFFVFNDTYLSDVIRQLSRWYDVKADYTNLPRIRYTGTIPRNVPLDKALTMLEITGNVQFDINQNTIHVK</sequence>
<reference evidence="4 5" key="1">
    <citation type="submission" date="2024-03" db="EMBL/GenBank/DDBJ databases">
        <title>Chitinophaga caseinilytica sp. nov., a casein hydrolysing bacterium isolated from forest soil.</title>
        <authorList>
            <person name="Lee D.S."/>
            <person name="Han D.M."/>
            <person name="Baek J.H."/>
            <person name="Choi D.G."/>
            <person name="Jeon J.H."/>
            <person name="Jeon C.O."/>
        </authorList>
    </citation>
    <scope>NUCLEOTIDE SEQUENCE [LARGE SCALE GENOMIC DNA]</scope>
    <source>
        <strain evidence="4 5">KACC 19118</strain>
    </source>
</reference>
<evidence type="ECO:0000313" key="5">
    <source>
        <dbReference type="Proteomes" id="UP001449657"/>
    </source>
</evidence>
<evidence type="ECO:0000313" key="4">
    <source>
        <dbReference type="EMBL" id="WZN47567.1"/>
    </source>
</evidence>
<dbReference type="PANTHER" id="PTHR30273:SF2">
    <property type="entry name" value="PROTEIN FECR"/>
    <property type="match status" value="1"/>
</dbReference>
<name>A0ABZ2Z5X1_9BACT</name>
<dbReference type="PIRSF" id="PIRSF018266">
    <property type="entry name" value="FecR"/>
    <property type="match status" value="1"/>
</dbReference>
<feature type="domain" description="Protein FecR C-terminal" evidence="3">
    <location>
        <begin position="305"/>
        <end position="371"/>
    </location>
</feature>
<protein>
    <submittedName>
        <fullName evidence="4">FecR domain-containing protein</fullName>
    </submittedName>
</protein>
<dbReference type="EMBL" id="CP150096">
    <property type="protein sequence ID" value="WZN47567.1"/>
    <property type="molecule type" value="Genomic_DNA"/>
</dbReference>
<dbReference type="Gene3D" id="2.60.120.1440">
    <property type="match status" value="1"/>
</dbReference>
<dbReference type="Pfam" id="PF16344">
    <property type="entry name" value="FecR_C"/>
    <property type="match status" value="1"/>
</dbReference>
<dbReference type="RefSeq" id="WP_341842197.1">
    <property type="nucleotide sequence ID" value="NZ_CP149792.1"/>
</dbReference>
<dbReference type="InterPro" id="IPR032508">
    <property type="entry name" value="FecR_C"/>
</dbReference>
<evidence type="ECO:0000259" key="2">
    <source>
        <dbReference type="Pfam" id="PF04773"/>
    </source>
</evidence>
<keyword evidence="5" id="KW-1185">Reference proteome</keyword>
<dbReference type="Gene3D" id="3.55.50.30">
    <property type="match status" value="1"/>
</dbReference>
<accession>A0ABZ2Z5X1</accession>
<gene>
    <name evidence="4" type="ORF">WJU22_05180</name>
</gene>
<keyword evidence="1" id="KW-0472">Membrane</keyword>
<evidence type="ECO:0000256" key="1">
    <source>
        <dbReference type="SAM" id="Phobius"/>
    </source>
</evidence>